<sequence>MDDYILIISISILIIFFLYANLFLFKHSNLIGKWKFMIFLLDLWFEKTKINQNKWILDRKLNKATLDLFKKIQYYKKYIWIDWSFNLTLILATAILWYIDDIILKSYFLAHDIFAPIIIFTAPLWWLIFLTLFLHKINKFKKEIIKHQIFDWENIEKLKKEEKIKLDDNGVNFAFVGKKIFSKKAKIFVISEKMIKYFLGKEAKSIMYIYVYDISNYKATYFVYDNQKIIENYKEIQW</sequence>
<dbReference type="EMBL" id="LR215036">
    <property type="protein sequence ID" value="VEU74604.1"/>
    <property type="molecule type" value="Genomic_DNA"/>
</dbReference>
<evidence type="ECO:0000256" key="1">
    <source>
        <dbReference type="SAM" id="Phobius"/>
    </source>
</evidence>
<name>A0A449B252_9BACT</name>
<proteinExistence type="predicted"/>
<accession>A0A449B252</accession>
<protein>
    <submittedName>
        <fullName evidence="2">Uncharacterized protein</fullName>
    </submittedName>
</protein>
<keyword evidence="3" id="KW-1185">Reference proteome</keyword>
<reference evidence="2 3" key="1">
    <citation type="submission" date="2019-01" db="EMBL/GenBank/DDBJ databases">
        <authorList>
            <consortium name="Pathogen Informatics"/>
        </authorList>
    </citation>
    <scope>NUCLEOTIDE SEQUENCE [LARGE SCALE GENOMIC DNA]</scope>
    <source>
        <strain evidence="2 3">NCTC10181</strain>
    </source>
</reference>
<gene>
    <name evidence="2" type="ORF">NCTC10181_00458</name>
</gene>
<evidence type="ECO:0000313" key="3">
    <source>
        <dbReference type="Proteomes" id="UP000290985"/>
    </source>
</evidence>
<keyword evidence="1" id="KW-1133">Transmembrane helix</keyword>
<feature type="transmembrane region" description="Helical" evidence="1">
    <location>
        <begin position="6"/>
        <end position="25"/>
    </location>
</feature>
<feature type="transmembrane region" description="Helical" evidence="1">
    <location>
        <begin position="78"/>
        <end position="98"/>
    </location>
</feature>
<dbReference type="AlphaFoldDB" id="A0A449B252"/>
<organism evidence="2 3">
    <name type="scientific">Mycoplasmopsis citelli</name>
    <dbReference type="NCBI Taxonomy" id="171281"/>
    <lineage>
        <taxon>Bacteria</taxon>
        <taxon>Bacillati</taxon>
        <taxon>Mycoplasmatota</taxon>
        <taxon>Mycoplasmoidales</taxon>
        <taxon>Metamycoplasmataceae</taxon>
        <taxon>Mycoplasmopsis</taxon>
    </lineage>
</organism>
<evidence type="ECO:0000313" key="2">
    <source>
        <dbReference type="EMBL" id="VEU74604.1"/>
    </source>
</evidence>
<keyword evidence="1" id="KW-0472">Membrane</keyword>
<dbReference type="KEGG" id="mcit:NCTC10181_00458"/>
<keyword evidence="1" id="KW-0812">Transmembrane</keyword>
<feature type="transmembrane region" description="Helical" evidence="1">
    <location>
        <begin position="113"/>
        <end position="134"/>
    </location>
</feature>
<dbReference type="Proteomes" id="UP000290985">
    <property type="component" value="Chromosome"/>
</dbReference>